<evidence type="ECO:0000313" key="5">
    <source>
        <dbReference type="EMBL" id="MBC9249131.1"/>
    </source>
</evidence>
<evidence type="ECO:0000256" key="1">
    <source>
        <dbReference type="ARBA" id="ARBA00022737"/>
    </source>
</evidence>
<dbReference type="InterPro" id="IPR031325">
    <property type="entry name" value="RHS_repeat"/>
</dbReference>
<keyword evidence="3" id="KW-0732">Signal</keyword>
<organism evidence="5 6">
    <name type="scientific">Aquipseudomonas alcaligenes</name>
    <name type="common">Pseudomonas alcaligenes</name>
    <dbReference type="NCBI Taxonomy" id="43263"/>
    <lineage>
        <taxon>Bacteria</taxon>
        <taxon>Pseudomonadati</taxon>
        <taxon>Pseudomonadota</taxon>
        <taxon>Gammaproteobacteria</taxon>
        <taxon>Pseudomonadales</taxon>
        <taxon>Pseudomonadaceae</taxon>
        <taxon>Aquipseudomonas</taxon>
    </lineage>
</organism>
<dbReference type="Gene3D" id="2.180.10.10">
    <property type="entry name" value="RHS repeat-associated core"/>
    <property type="match status" value="3"/>
</dbReference>
<name>A0ABR7RV60_AQUAC</name>
<dbReference type="RefSeq" id="WP_187804287.1">
    <property type="nucleotide sequence ID" value="NZ_LZEU01000001.1"/>
</dbReference>
<protein>
    <recommendedName>
        <fullName evidence="4">Teneurin-like YD-shell domain-containing protein</fullName>
    </recommendedName>
</protein>
<dbReference type="Pfam" id="PF05593">
    <property type="entry name" value="RHS_repeat"/>
    <property type="match status" value="6"/>
</dbReference>
<keyword evidence="1" id="KW-0677">Repeat</keyword>
<evidence type="ECO:0000256" key="2">
    <source>
        <dbReference type="SAM" id="MobiDB-lite"/>
    </source>
</evidence>
<dbReference type="InterPro" id="IPR056823">
    <property type="entry name" value="TEN-like_YD-shell"/>
</dbReference>
<dbReference type="NCBIfam" id="TIGR01643">
    <property type="entry name" value="YD_repeat_2x"/>
    <property type="match status" value="10"/>
</dbReference>
<accession>A0ABR7RV60</accession>
<sequence length="899" mass="97709">MKTLHRASLLALALASALGLPAAQAAERSWSYTYNSLGLVETADGPRTDVADVTTYAYDAQGHLTQVTNALGHITQLSNFDVFGNPQTVIDPNGVVTSLTYAPQGWLTSVSTAGSTTSFEHDAIGQITKVTRGDGSWLEYTWNGARRLTRITNNLGEAVEYDYDTMGNRTAQRLKDASSNLTQQQSWVYDELGRLLRSVGAAGQASQYGYDLNNNPTRSTTPKQDSTVSSYDALNRLVSSTDPLNGVTALGYDAQDNLTQVQDPRGVTTQYHYDGLGNLTQLLSPDSGTTTYTHDAAGNVLSKTDARGVVTTYSYDALNRLTGRQYPATPALNVQYHYDMTAEGNKGIGRLTAVQDASGVLGYRYDERGNLVEQIRSVVVVNNDTYDSLEYGYDNSNQLSSIAYPAGFTVQYQRNAAGQVGEVDIVMGSQPPAALAYNISYLPFGPLKTLTWANGISLARSYDQDYRLSQQNVGVWQASYGYDANSNIQSLQSNLFGDLAYSYDKLDRLTAEEHATQRQEYSYDAVGNRTSKTVTPIVDGQAQTSTVTTQSYASTSNRLTQVDNQPVTSDAAGNLTQDRANRALEYDAQGRLSKVTLGSTLVAEYRYNALGQRTHKITETATTTFLYGPDGQLLGENRYSSQGLKLSSQYYLWLDSMPLGGITLNFDAAGAISSSTVFYLHSDHLNTPRLATNQAGQEVWRWKSDAFGYGVATNAVGSGLNSINLRFPGQYYDSESGLHYNYFRDYDPQTGRYVESDPIGLNGGLNTYAYVMGNPLGYSDRSGLAGETALAAWGTWVATDTAIPEPSDFAWPKWAVYGVGGAALGGLVWATSDDDAEECPDKEKVCEERLEIDLATCAALGKRDGASAYKICEGQAMARYARCLRGSDVNPPLPPWGTK</sequence>
<keyword evidence="6" id="KW-1185">Reference proteome</keyword>
<dbReference type="NCBIfam" id="TIGR03696">
    <property type="entry name" value="Rhs_assc_core"/>
    <property type="match status" value="1"/>
</dbReference>
<dbReference type="PRINTS" id="PR00394">
    <property type="entry name" value="RHSPROTEIN"/>
</dbReference>
<dbReference type="InterPro" id="IPR050708">
    <property type="entry name" value="T6SS_VgrG/RHS"/>
</dbReference>
<comment type="caution">
    <text evidence="5">The sequence shown here is derived from an EMBL/GenBank/DDBJ whole genome shotgun (WGS) entry which is preliminary data.</text>
</comment>
<evidence type="ECO:0000259" key="4">
    <source>
        <dbReference type="Pfam" id="PF25023"/>
    </source>
</evidence>
<gene>
    <name evidence="5" type="ORF">A9179_02455</name>
</gene>
<dbReference type="EMBL" id="LZEU01000001">
    <property type="protein sequence ID" value="MBC9249131.1"/>
    <property type="molecule type" value="Genomic_DNA"/>
</dbReference>
<dbReference type="InterPro" id="IPR022385">
    <property type="entry name" value="Rhs_assc_core"/>
</dbReference>
<dbReference type="InterPro" id="IPR006530">
    <property type="entry name" value="YD"/>
</dbReference>
<feature type="domain" description="Teneurin-like YD-shell" evidence="4">
    <location>
        <begin position="464"/>
        <end position="757"/>
    </location>
</feature>
<evidence type="ECO:0000256" key="3">
    <source>
        <dbReference type="SAM" id="SignalP"/>
    </source>
</evidence>
<proteinExistence type="predicted"/>
<reference evidence="5 6" key="1">
    <citation type="submission" date="2016-06" db="EMBL/GenBank/DDBJ databases">
        <authorList>
            <person name="Ramos C."/>
            <person name="Pintado A."/>
            <person name="Crespo-Gomez J.I."/>
        </authorList>
    </citation>
    <scope>NUCLEOTIDE SEQUENCE [LARGE SCALE GENOMIC DNA]</scope>
    <source>
        <strain evidence="5 6">AVO110</strain>
    </source>
</reference>
<dbReference type="PANTHER" id="PTHR32305:SF15">
    <property type="entry name" value="PROTEIN RHSA-RELATED"/>
    <property type="match status" value="1"/>
</dbReference>
<dbReference type="PANTHER" id="PTHR32305">
    <property type="match status" value="1"/>
</dbReference>
<evidence type="ECO:0000313" key="6">
    <source>
        <dbReference type="Proteomes" id="UP000744555"/>
    </source>
</evidence>
<feature type="region of interest" description="Disordered" evidence="2">
    <location>
        <begin position="207"/>
        <end position="227"/>
    </location>
</feature>
<feature type="signal peptide" evidence="3">
    <location>
        <begin position="1"/>
        <end position="25"/>
    </location>
</feature>
<dbReference type="Pfam" id="PF25023">
    <property type="entry name" value="TEN_YD-shell"/>
    <property type="match status" value="1"/>
</dbReference>
<dbReference type="Proteomes" id="UP000744555">
    <property type="component" value="Unassembled WGS sequence"/>
</dbReference>
<feature type="chain" id="PRO_5047091554" description="Teneurin-like YD-shell domain-containing protein" evidence="3">
    <location>
        <begin position="26"/>
        <end position="899"/>
    </location>
</feature>